<dbReference type="AlphaFoldDB" id="A0A6G4AEG5"/>
<dbReference type="SUPFAM" id="SSF53649">
    <property type="entry name" value="Alkaline phosphatase-like"/>
    <property type="match status" value="1"/>
</dbReference>
<evidence type="ECO:0000313" key="3">
    <source>
        <dbReference type="EMBL" id="NEW70877.1"/>
    </source>
</evidence>
<dbReference type="Gene3D" id="3.30.1120.10">
    <property type="match status" value="1"/>
</dbReference>
<evidence type="ECO:0000256" key="1">
    <source>
        <dbReference type="ARBA" id="ARBA00008779"/>
    </source>
</evidence>
<dbReference type="InterPro" id="IPR000917">
    <property type="entry name" value="Sulfatase_N"/>
</dbReference>
<dbReference type="PANTHER" id="PTHR42693">
    <property type="entry name" value="ARYLSULFATASE FAMILY MEMBER"/>
    <property type="match status" value="1"/>
</dbReference>
<name>A0A6G4AEG5_9ACTN</name>
<accession>A0A6G4AEG5</accession>
<gene>
    <name evidence="3" type="ORF">G4H13_10765</name>
</gene>
<dbReference type="EMBL" id="JAAIKT010000009">
    <property type="protein sequence ID" value="NEW70877.1"/>
    <property type="molecule type" value="Genomic_DNA"/>
</dbReference>
<comment type="similarity">
    <text evidence="1">Belongs to the sulfatase family.</text>
</comment>
<feature type="domain" description="Sulfatase N-terminal" evidence="2">
    <location>
        <begin position="41"/>
        <end position="453"/>
    </location>
</feature>
<dbReference type="InterPro" id="IPR017850">
    <property type="entry name" value="Alkaline_phosphatase_core_sf"/>
</dbReference>
<protein>
    <submittedName>
        <fullName evidence="3">Arylsulfatase</fullName>
    </submittedName>
</protein>
<dbReference type="InterPro" id="IPR050738">
    <property type="entry name" value="Sulfatase"/>
</dbReference>
<organism evidence="3 4">
    <name type="scientific">Streptomyces rhizosphaericus</name>
    <dbReference type="NCBI Taxonomy" id="114699"/>
    <lineage>
        <taxon>Bacteria</taxon>
        <taxon>Bacillati</taxon>
        <taxon>Actinomycetota</taxon>
        <taxon>Actinomycetes</taxon>
        <taxon>Kitasatosporales</taxon>
        <taxon>Streptomycetaceae</taxon>
        <taxon>Streptomyces</taxon>
        <taxon>Streptomyces violaceusniger group</taxon>
    </lineage>
</organism>
<dbReference type="Gene3D" id="3.40.720.10">
    <property type="entry name" value="Alkaline Phosphatase, subunit A"/>
    <property type="match status" value="1"/>
</dbReference>
<evidence type="ECO:0000313" key="4">
    <source>
        <dbReference type="Proteomes" id="UP000476310"/>
    </source>
</evidence>
<dbReference type="RefSeq" id="WP_164426113.1">
    <property type="nucleotide sequence ID" value="NZ_JAAIKT010000009.1"/>
</dbReference>
<sequence length="755" mass="84556">MTNASPHSPSASGTFQGRIGTTYEESTPWWPEQRTLPEDTPNVVVIVLDDVGFSDLGCFGSDIDTPAMDALATGGLRYANFHTTTLCSPTRASLLTGRNHHSVGMRMLSNFDTGFPSGRGRITTAAATLPEVLRDNGFNTMAVGKWHLAPMEQTTPSGPYTQWPLSRGFERYYGFLEAETDSFHPELFHDNHAVDPPKTPEEGYHLSEDLVDRSIEFVRDQTSVTPEKPFFLYLAFGAAHAPHQAPQEYLDKYRGRFDHGWDAERATRHARQIERGILPPGTELAPRNPGVVPFDELSDDERKLSVRLQEAYAAMLDHTDHHIGRLMEFLERMGRLENTITILLSDNGASQEGGQKGSLNPTAFQNGIAEDLAEMVARIDDIGTTRAHANYPWGWAQAGNTPFKRYKQNTHEGGVRCPLIVRWPRGLPRTGEVRQQFHHVNDIMPTLFEVLGVEAPEVYNGIPQLPVHGVSMAYTFGSPTAPTRKEAQYFEMFGHRAIWHDGWKAVAFHQRGTSFDDDQWELYHHDTDFSECQDLARERPEQLQKMIARFWVEAGKYDVLPLDDNGFAYRAKIPRPGSPRRRTTFTYYPGMAHLPIAAVPPVMNRAHRITAHVDRATAADEGVLVSLGNISSGYVLYVKDNRLVYEYNFLGTRYTVASEEELPTGPAELSFEFVKTGDMRGTGHLYVSGRPVGTEDIPRVLPHFLGWQGLDVGRDTLSPSSPNYEGEFAFTGGFEKVVFTVAPDEEGTVPFERID</sequence>
<keyword evidence="4" id="KW-1185">Reference proteome</keyword>
<dbReference type="Proteomes" id="UP000476310">
    <property type="component" value="Unassembled WGS sequence"/>
</dbReference>
<comment type="caution">
    <text evidence="3">The sequence shown here is derived from an EMBL/GenBank/DDBJ whole genome shotgun (WGS) entry which is preliminary data.</text>
</comment>
<evidence type="ECO:0000259" key="2">
    <source>
        <dbReference type="Pfam" id="PF00884"/>
    </source>
</evidence>
<proteinExistence type="inferred from homology"/>
<dbReference type="CDD" id="cd16025">
    <property type="entry name" value="PAS_like"/>
    <property type="match status" value="1"/>
</dbReference>
<dbReference type="Pfam" id="PF00884">
    <property type="entry name" value="Sulfatase"/>
    <property type="match status" value="1"/>
</dbReference>
<reference evidence="3" key="1">
    <citation type="submission" date="2020-02" db="EMBL/GenBank/DDBJ databases">
        <title>A new Streptomyces sp. for controlling soil-borne diseases.</title>
        <authorList>
            <person name="Li X."/>
            <person name="Tian Y."/>
            <person name="Gao K."/>
        </authorList>
    </citation>
    <scope>NUCLEOTIDE SEQUENCE [LARGE SCALE GENOMIC DNA]</scope>
    <source>
        <strain evidence="3">0250</strain>
    </source>
</reference>